<keyword evidence="5" id="KW-0812">Transmembrane</keyword>
<dbReference type="SUPFAM" id="SSF47576">
    <property type="entry name" value="Calponin-homology domain, CH-domain"/>
    <property type="match status" value="1"/>
</dbReference>
<feature type="compositionally biased region" description="Polar residues" evidence="4">
    <location>
        <begin position="414"/>
        <end position="424"/>
    </location>
</feature>
<feature type="region of interest" description="Disordered" evidence="4">
    <location>
        <begin position="682"/>
        <end position="702"/>
    </location>
</feature>
<feature type="compositionally biased region" description="Polar residues" evidence="4">
    <location>
        <begin position="1029"/>
        <end position="1050"/>
    </location>
</feature>
<dbReference type="GO" id="GO:0051015">
    <property type="term" value="F:actin filament binding"/>
    <property type="evidence" value="ECO:0007669"/>
    <property type="project" value="InterPro"/>
</dbReference>
<feature type="compositionally biased region" description="Low complexity" evidence="4">
    <location>
        <begin position="428"/>
        <end position="442"/>
    </location>
</feature>
<dbReference type="Pfam" id="PF00307">
    <property type="entry name" value="CH"/>
    <property type="match status" value="1"/>
</dbReference>
<feature type="transmembrane region" description="Helical" evidence="5">
    <location>
        <begin position="39"/>
        <end position="62"/>
    </location>
</feature>
<proteinExistence type="inferred from homology"/>
<organism evidence="7 8">
    <name type="scientific">Acanthaster planci</name>
    <name type="common">Crown-of-thorns starfish</name>
    <dbReference type="NCBI Taxonomy" id="133434"/>
    <lineage>
        <taxon>Eukaryota</taxon>
        <taxon>Metazoa</taxon>
        <taxon>Echinodermata</taxon>
        <taxon>Eleutherozoa</taxon>
        <taxon>Asterozoa</taxon>
        <taxon>Asteroidea</taxon>
        <taxon>Valvatacea</taxon>
        <taxon>Valvatida</taxon>
        <taxon>Acanthasteridae</taxon>
        <taxon>Acanthaster</taxon>
    </lineage>
</organism>
<feature type="compositionally biased region" description="Basic and acidic residues" evidence="4">
    <location>
        <begin position="1138"/>
        <end position="1163"/>
    </location>
</feature>
<dbReference type="PROSITE" id="PS50021">
    <property type="entry name" value="CH"/>
    <property type="match status" value="1"/>
</dbReference>
<evidence type="ECO:0000256" key="3">
    <source>
        <dbReference type="PROSITE-ProRule" id="PRU00087"/>
    </source>
</evidence>
<keyword evidence="2" id="KW-0677">Repeat</keyword>
<feature type="compositionally biased region" description="Basic and acidic residues" evidence="4">
    <location>
        <begin position="956"/>
        <end position="966"/>
    </location>
</feature>
<dbReference type="InterPro" id="IPR036872">
    <property type="entry name" value="CH_dom_sf"/>
</dbReference>
<evidence type="ECO:0000256" key="1">
    <source>
        <dbReference type="ARBA" id="ARBA00009238"/>
    </source>
</evidence>
<evidence type="ECO:0000256" key="2">
    <source>
        <dbReference type="ARBA" id="ARBA00022737"/>
    </source>
</evidence>
<feature type="compositionally biased region" description="Basic and acidic residues" evidence="4">
    <location>
        <begin position="987"/>
        <end position="1000"/>
    </location>
</feature>
<dbReference type="InterPro" id="IPR013783">
    <property type="entry name" value="Ig-like_fold"/>
</dbReference>
<keyword evidence="5" id="KW-0472">Membrane</keyword>
<reference evidence="8" key="1">
    <citation type="submission" date="2025-08" db="UniProtKB">
        <authorList>
            <consortium name="RefSeq"/>
        </authorList>
    </citation>
    <scope>IDENTIFICATION</scope>
</reference>
<protein>
    <submittedName>
        <fullName evidence="8">Uncharacterized protein LOC110979440</fullName>
    </submittedName>
</protein>
<dbReference type="InterPro" id="IPR001715">
    <property type="entry name" value="CH_dom"/>
</dbReference>
<feature type="compositionally biased region" description="Basic residues" evidence="4">
    <location>
        <begin position="763"/>
        <end position="772"/>
    </location>
</feature>
<feature type="compositionally biased region" description="Basic and acidic residues" evidence="4">
    <location>
        <begin position="718"/>
        <end position="729"/>
    </location>
</feature>
<dbReference type="OMA" id="IPERCHA"/>
<feature type="compositionally biased region" description="Basic and acidic residues" evidence="4">
    <location>
        <begin position="903"/>
        <end position="914"/>
    </location>
</feature>
<feature type="region of interest" description="Disordered" evidence="4">
    <location>
        <begin position="800"/>
        <end position="1000"/>
    </location>
</feature>
<dbReference type="RefSeq" id="XP_022090930.1">
    <property type="nucleotide sequence ID" value="XM_022235238.1"/>
</dbReference>
<dbReference type="GO" id="GO:0030036">
    <property type="term" value="P:actin cytoskeleton organization"/>
    <property type="evidence" value="ECO:0007669"/>
    <property type="project" value="InterPro"/>
</dbReference>
<dbReference type="SMART" id="SM00033">
    <property type="entry name" value="CH"/>
    <property type="match status" value="1"/>
</dbReference>
<evidence type="ECO:0000313" key="8">
    <source>
        <dbReference type="RefSeq" id="XP_022090930.1"/>
    </source>
</evidence>
<feature type="compositionally biased region" description="Polar residues" evidence="4">
    <location>
        <begin position="927"/>
        <end position="938"/>
    </location>
</feature>
<dbReference type="OrthoDB" id="10012602at2759"/>
<comment type="similarity">
    <text evidence="1">Belongs to the filamin family.</text>
</comment>
<feature type="region of interest" description="Disordered" evidence="4">
    <location>
        <begin position="468"/>
        <end position="508"/>
    </location>
</feature>
<gene>
    <name evidence="8" type="primary">LOC110979440</name>
</gene>
<dbReference type="AlphaFoldDB" id="A0A8B7YEV6"/>
<feature type="domain" description="Calponin-homology (CH)" evidence="6">
    <location>
        <begin position="101"/>
        <end position="206"/>
    </location>
</feature>
<dbReference type="SUPFAM" id="SSF81296">
    <property type="entry name" value="E set domains"/>
    <property type="match status" value="2"/>
</dbReference>
<dbReference type="Pfam" id="PF00630">
    <property type="entry name" value="Filamin"/>
    <property type="match status" value="2"/>
</dbReference>
<evidence type="ECO:0000256" key="4">
    <source>
        <dbReference type="SAM" id="MobiDB-lite"/>
    </source>
</evidence>
<feature type="compositionally biased region" description="Low complexity" evidence="4">
    <location>
        <begin position="876"/>
        <end position="888"/>
    </location>
</feature>
<feature type="region of interest" description="Disordered" evidence="4">
    <location>
        <begin position="535"/>
        <end position="591"/>
    </location>
</feature>
<dbReference type="PANTHER" id="PTHR38537">
    <property type="entry name" value="JITTERBUG, ISOFORM N"/>
    <property type="match status" value="1"/>
</dbReference>
<feature type="region of interest" description="Disordered" evidence="4">
    <location>
        <begin position="1028"/>
        <end position="1094"/>
    </location>
</feature>
<feature type="compositionally biased region" description="Low complexity" evidence="4">
    <location>
        <begin position="535"/>
        <end position="556"/>
    </location>
</feature>
<dbReference type="InterPro" id="IPR044801">
    <property type="entry name" value="Filamin"/>
</dbReference>
<dbReference type="KEGG" id="aplc:110979440"/>
<accession>A0A8B7YEV6</accession>
<dbReference type="InterPro" id="IPR014756">
    <property type="entry name" value="Ig_E-set"/>
</dbReference>
<feature type="repeat" description="Filamin" evidence="3">
    <location>
        <begin position="1176"/>
        <end position="1266"/>
    </location>
</feature>
<dbReference type="GeneID" id="110979440"/>
<feature type="region of interest" description="Disordered" evidence="4">
    <location>
        <begin position="286"/>
        <end position="315"/>
    </location>
</feature>
<name>A0A8B7YEV6_ACAPL</name>
<evidence type="ECO:0000259" key="6">
    <source>
        <dbReference type="PROSITE" id="PS50021"/>
    </source>
</evidence>
<feature type="compositionally biased region" description="Polar residues" evidence="4">
    <location>
        <begin position="732"/>
        <end position="757"/>
    </location>
</feature>
<feature type="compositionally biased region" description="Low complexity" evidence="4">
    <location>
        <begin position="473"/>
        <end position="498"/>
    </location>
</feature>
<dbReference type="SMART" id="SM00557">
    <property type="entry name" value="IG_FLMN"/>
    <property type="match status" value="2"/>
</dbReference>
<evidence type="ECO:0000256" key="5">
    <source>
        <dbReference type="SAM" id="Phobius"/>
    </source>
</evidence>
<sequence length="1268" mass="139626">MPRAVSRKHTAVVYSPSSYVKQKISRAARSAFSLLRRASITLGAFIVWLFSLIAYLNVLPIISRCMKPRRQVRKRSYEATESVTYVSGLRDRLIAFISTESANQKRLLRWVKEQAPSLQHVTDLSSQWCDGIELCVLINTVVQGTCPRHDLLRREHAVNNCRLAMRLVQRNLGIREPMTPEEMADCKRINEVKMMQYLNNIKNASFIPVEEPETSVKPAEGGTTIDPSIEKECSASGSGLVVAVVDKRARFTITTQTYKYKNLYVEITGPNREKVRRKIKTTKVNRGCLINGGSSQSSRDEQHPEDEGPPEPIPLDYQIIKPGSYQVNYIPRSLGSYQVAITWGGEHIKNSPFKVRSTMAKNIEQTTVRATPGVVKAVSFQDEQDSAADQDGGSEPPVPSDTESNSTRSRRQSLVRQAHISQLRDSYESTSTSPFSSMCSSMVSSMDHSIDNTSDVFLPNHHAHPSGAHPFLSRHSSSVSTASSRSGSILSRSSSIMHSTDRPPAVKTRRKVIRRIIKGAGGTEEVTYPNVRSSSILSSSQMSSMTSTPSISTSMSIDDRSPKFSTSSSSSVASASFMHSRGAKNDDQSERYADRMSKILIGKALNEISKQVATNLMAKSQANDDRESKDVHLSTDKKTPCGQIVNRGISCKAQSIAIDHKIHSSQPDVTLNANTANKIEAQTPCDTSGQPQLSSKQTRDPAGLDQYLKYRNEFLRSFDTKSPSREPKPRKVNSNVEQSVVTTSRSGNQRQVTSTKPNDAPGHVRRAHKKRKEDKATQCTAQDIKSATGWISRRSVYRNAHANNRQKDSNGDSALGESEGSLPNSSSDRDKSRSATNKVFRRPAQPLGSESSTRPADLDRSSAAAGSPVQHRRGRSGTQSSTQGRQSTFDSGFSDENGYIVGQEHRRNTDEVRGRRSGLLANDKPQTKTPSVSGAETVQSRKEPRGETTNSNIVEHQSERGKERAEQQSAVQSVPIQIVPPSPITPKTDHFATESENQKSNLEEIMKFSSDNETDKEEFLSGHHLTVETPCQDSSTAPTPGDSSVGNISSPEEDVASTECKSNVSGDIPGGKSPLALLDDLDGEPSSRASEMGREMSLEVMLQSLENDPDYSTREFLRKYRPMMEDDLGILAQLSPAEPKENQPEDRKEKPNVSSFHENRTTSKDGSVTTPSQPIPERCHAYGVGLYHGIVGAKNNFQVRTITAGDGSLSVTIRGPQPHTVNETNVIYTGDDLYEIIYDVSLAGFYVISVKWGDKHVPDSPFIVKVTF</sequence>
<keyword evidence="7" id="KW-1185">Reference proteome</keyword>
<dbReference type="PROSITE" id="PS50194">
    <property type="entry name" value="FILAMIN_REPEAT"/>
    <property type="match status" value="2"/>
</dbReference>
<feature type="compositionally biased region" description="Low complexity" evidence="4">
    <location>
        <begin position="563"/>
        <end position="580"/>
    </location>
</feature>
<dbReference type="PANTHER" id="PTHR38537:SF8">
    <property type="entry name" value="FILAMIN-A"/>
    <property type="match status" value="1"/>
</dbReference>
<evidence type="ECO:0000313" key="7">
    <source>
        <dbReference type="Proteomes" id="UP000694845"/>
    </source>
</evidence>
<feature type="repeat" description="Filamin" evidence="3">
    <location>
        <begin position="225"/>
        <end position="357"/>
    </location>
</feature>
<dbReference type="Gene3D" id="1.10.418.10">
    <property type="entry name" value="Calponin-like domain"/>
    <property type="match status" value="1"/>
</dbReference>
<dbReference type="InterPro" id="IPR001298">
    <property type="entry name" value="Filamin/ABP280_rpt"/>
</dbReference>
<feature type="region of interest" description="Disordered" evidence="4">
    <location>
        <begin position="1135"/>
        <end position="1175"/>
    </location>
</feature>
<feature type="compositionally biased region" description="Polar residues" evidence="4">
    <location>
        <begin position="684"/>
        <end position="696"/>
    </location>
</feature>
<dbReference type="Proteomes" id="UP000694845">
    <property type="component" value="Unplaced"/>
</dbReference>
<dbReference type="InterPro" id="IPR017868">
    <property type="entry name" value="Filamin/ABP280_repeat-like"/>
</dbReference>
<dbReference type="Gene3D" id="2.60.40.10">
    <property type="entry name" value="Immunoglobulins"/>
    <property type="match status" value="2"/>
</dbReference>
<keyword evidence="5" id="KW-1133">Transmembrane helix</keyword>
<feature type="region of interest" description="Disordered" evidence="4">
    <location>
        <begin position="383"/>
        <end position="442"/>
    </location>
</feature>
<feature type="region of interest" description="Disordered" evidence="4">
    <location>
        <begin position="718"/>
        <end position="781"/>
    </location>
</feature>